<dbReference type="EMBL" id="MU266378">
    <property type="protein sequence ID" value="KAH7926734.1"/>
    <property type="molecule type" value="Genomic_DNA"/>
</dbReference>
<keyword evidence="2" id="KW-1185">Reference proteome</keyword>
<sequence>MSSQAGIKYYHHGRFKVAGGVLPDAVTAYETFGDPKNPCIVYPTAYGGKLGLGGQTNLVGTGKVLDPEKYFIVTFALFCNGESSSPSNTPVPYNGPYFPYVSYTDNIRAQYAVLTKELGVSKVYSVVGFSMGGQQAYHWAVVFPDFVEKIAVIVSSARTSPHNQCLLEGPKSAMLASKDFDGGHYTSKPQHGMRAFGRVIIPWVFGQTWFREHSYLFDGDYDDLHTFIRGHGEAGWLENWDANDMIALLKTWQTGDISQVRDGGDYEKALRSIKAQTLLMPSNTDLMFPPEDSEVEMTYLQNAKLVLIDTTWGHNVGNGAPTDLDFFYHHGRFKVAGGILPDAVTAYQTYGDPQNPCIVFPTCYGAKLALGSKHHCLAESLIKSCQVLDPRRYFIVTFALFCNGEVCKSSSPSNTHAVLTKLLGVKKVFCVVGFSMGGQQAYHWPVVFPDFVDRFVAICTSARTSPHNRCFLEGPKSAMLASKDFEDGHYKTIPQHGIRAFGRVYCAWAYGQTWFREHKYLMDGEYPDLNAFIRERWEGRYLQYWDANDMVALLNTWQNGDISKVRDEGNYEKALSSIKAKALIMPSKTDLYFPVRLLFMQPEDSEIEVSLLKDAKLHVIPTVWGHVAGGGANPPDVEFISNNIRQFLDA</sequence>
<organism evidence="1 2">
    <name type="scientific">Leucogyrophana mollusca</name>
    <dbReference type="NCBI Taxonomy" id="85980"/>
    <lineage>
        <taxon>Eukaryota</taxon>
        <taxon>Fungi</taxon>
        <taxon>Dikarya</taxon>
        <taxon>Basidiomycota</taxon>
        <taxon>Agaricomycotina</taxon>
        <taxon>Agaricomycetes</taxon>
        <taxon>Agaricomycetidae</taxon>
        <taxon>Boletales</taxon>
        <taxon>Boletales incertae sedis</taxon>
        <taxon>Leucogyrophana</taxon>
    </lineage>
</organism>
<evidence type="ECO:0000313" key="2">
    <source>
        <dbReference type="Proteomes" id="UP000790709"/>
    </source>
</evidence>
<dbReference type="Proteomes" id="UP000790709">
    <property type="component" value="Unassembled WGS sequence"/>
</dbReference>
<reference evidence="1" key="1">
    <citation type="journal article" date="2021" name="New Phytol.">
        <title>Evolutionary innovations through gain and loss of genes in the ectomycorrhizal Boletales.</title>
        <authorList>
            <person name="Wu G."/>
            <person name="Miyauchi S."/>
            <person name="Morin E."/>
            <person name="Kuo A."/>
            <person name="Drula E."/>
            <person name="Varga T."/>
            <person name="Kohler A."/>
            <person name="Feng B."/>
            <person name="Cao Y."/>
            <person name="Lipzen A."/>
            <person name="Daum C."/>
            <person name="Hundley H."/>
            <person name="Pangilinan J."/>
            <person name="Johnson J."/>
            <person name="Barry K."/>
            <person name="LaButti K."/>
            <person name="Ng V."/>
            <person name="Ahrendt S."/>
            <person name="Min B."/>
            <person name="Choi I.G."/>
            <person name="Park H."/>
            <person name="Plett J.M."/>
            <person name="Magnuson J."/>
            <person name="Spatafora J.W."/>
            <person name="Nagy L.G."/>
            <person name="Henrissat B."/>
            <person name="Grigoriev I.V."/>
            <person name="Yang Z.L."/>
            <person name="Xu J."/>
            <person name="Martin F.M."/>
        </authorList>
    </citation>
    <scope>NUCLEOTIDE SEQUENCE</scope>
    <source>
        <strain evidence="1">KUC20120723A-06</strain>
    </source>
</reference>
<protein>
    <submittedName>
        <fullName evidence="1">Alpha/beta-hydrolase</fullName>
    </submittedName>
</protein>
<evidence type="ECO:0000313" key="1">
    <source>
        <dbReference type="EMBL" id="KAH7926734.1"/>
    </source>
</evidence>
<gene>
    <name evidence="1" type="ORF">BV22DRAFT_1104141</name>
</gene>
<proteinExistence type="predicted"/>
<accession>A0ACB8BN42</accession>
<name>A0ACB8BN42_9AGAM</name>
<comment type="caution">
    <text evidence="1">The sequence shown here is derived from an EMBL/GenBank/DDBJ whole genome shotgun (WGS) entry which is preliminary data.</text>
</comment>